<evidence type="ECO:0000259" key="2">
    <source>
        <dbReference type="Pfam" id="PF10383"/>
    </source>
</evidence>
<keyword evidence="5" id="KW-1185">Reference proteome</keyword>
<dbReference type="GO" id="GO:0031934">
    <property type="term" value="C:mating-type region heterochromatin"/>
    <property type="evidence" value="ECO:0007669"/>
    <property type="project" value="TreeGrafter"/>
</dbReference>
<gene>
    <name evidence="4" type="ORF">BKA67DRAFT_653623</name>
</gene>
<evidence type="ECO:0000313" key="5">
    <source>
        <dbReference type="Proteomes" id="UP000758603"/>
    </source>
</evidence>
<feature type="domain" description="Cryptic loci regulator 2 N-terminal" evidence="3">
    <location>
        <begin position="83"/>
        <end position="157"/>
    </location>
</feature>
<dbReference type="GeneID" id="70135295"/>
<dbReference type="GO" id="GO:0070824">
    <property type="term" value="C:SHREC complex"/>
    <property type="evidence" value="ECO:0007669"/>
    <property type="project" value="InterPro"/>
</dbReference>
<dbReference type="InterPro" id="IPR031915">
    <property type="entry name" value="Clr2_N"/>
</dbReference>
<dbReference type="InterPro" id="IPR038986">
    <property type="entry name" value="Clr2"/>
</dbReference>
<evidence type="ECO:0000313" key="4">
    <source>
        <dbReference type="EMBL" id="KAH6660444.1"/>
    </source>
</evidence>
<feature type="region of interest" description="Disordered" evidence="1">
    <location>
        <begin position="183"/>
        <end position="249"/>
    </location>
</feature>
<dbReference type="AlphaFoldDB" id="A0A9P8UW94"/>
<feature type="compositionally biased region" description="Polar residues" evidence="1">
    <location>
        <begin position="224"/>
        <end position="243"/>
    </location>
</feature>
<dbReference type="InterPro" id="IPR018839">
    <property type="entry name" value="Tscrpt-silencing_Clr2_C"/>
</dbReference>
<accession>A0A9P8UW94</accession>
<comment type="caution">
    <text evidence="4">The sequence shown here is derived from an EMBL/GenBank/DDBJ whole genome shotgun (WGS) entry which is preliminary data.</text>
</comment>
<name>A0A9P8UW94_9PEZI</name>
<dbReference type="Pfam" id="PF16761">
    <property type="entry name" value="Clr2_transil"/>
    <property type="match status" value="1"/>
</dbReference>
<dbReference type="RefSeq" id="XP_045964575.1">
    <property type="nucleotide sequence ID" value="XM_046106404.1"/>
</dbReference>
<dbReference type="Proteomes" id="UP000758603">
    <property type="component" value="Unassembled WGS sequence"/>
</dbReference>
<feature type="domain" description="Cryptic loci regulator 2 C-terminal" evidence="2">
    <location>
        <begin position="485"/>
        <end position="601"/>
    </location>
</feature>
<protein>
    <recommendedName>
        <fullName evidence="6">Cryptic loci regulator 2 N-terminal domain-containing protein</fullName>
    </recommendedName>
</protein>
<feature type="compositionally biased region" description="Low complexity" evidence="1">
    <location>
        <begin position="183"/>
        <end position="222"/>
    </location>
</feature>
<evidence type="ECO:0000256" key="1">
    <source>
        <dbReference type="SAM" id="MobiDB-lite"/>
    </source>
</evidence>
<dbReference type="PANTHER" id="PTHR38046:SF1">
    <property type="entry name" value="CRYPTIC LOCI REGULATOR 2"/>
    <property type="match status" value="1"/>
</dbReference>
<dbReference type="Pfam" id="PF10383">
    <property type="entry name" value="Clr2"/>
    <property type="match status" value="1"/>
</dbReference>
<evidence type="ECO:0000259" key="3">
    <source>
        <dbReference type="Pfam" id="PF16761"/>
    </source>
</evidence>
<evidence type="ECO:0008006" key="6">
    <source>
        <dbReference type="Google" id="ProtNLM"/>
    </source>
</evidence>
<reference evidence="4" key="1">
    <citation type="journal article" date="2021" name="Nat. Commun.">
        <title>Genetic determinants of endophytism in the Arabidopsis root mycobiome.</title>
        <authorList>
            <person name="Mesny F."/>
            <person name="Miyauchi S."/>
            <person name="Thiergart T."/>
            <person name="Pickel B."/>
            <person name="Atanasova L."/>
            <person name="Karlsson M."/>
            <person name="Huettel B."/>
            <person name="Barry K.W."/>
            <person name="Haridas S."/>
            <person name="Chen C."/>
            <person name="Bauer D."/>
            <person name="Andreopoulos W."/>
            <person name="Pangilinan J."/>
            <person name="LaButti K."/>
            <person name="Riley R."/>
            <person name="Lipzen A."/>
            <person name="Clum A."/>
            <person name="Drula E."/>
            <person name="Henrissat B."/>
            <person name="Kohler A."/>
            <person name="Grigoriev I.V."/>
            <person name="Martin F.M."/>
            <person name="Hacquard S."/>
        </authorList>
    </citation>
    <scope>NUCLEOTIDE SEQUENCE</scope>
    <source>
        <strain evidence="4">MPI-SDFR-AT-0073</strain>
    </source>
</reference>
<organism evidence="4 5">
    <name type="scientific">Truncatella angustata</name>
    <dbReference type="NCBI Taxonomy" id="152316"/>
    <lineage>
        <taxon>Eukaryota</taxon>
        <taxon>Fungi</taxon>
        <taxon>Dikarya</taxon>
        <taxon>Ascomycota</taxon>
        <taxon>Pezizomycotina</taxon>
        <taxon>Sordariomycetes</taxon>
        <taxon>Xylariomycetidae</taxon>
        <taxon>Amphisphaeriales</taxon>
        <taxon>Sporocadaceae</taxon>
        <taxon>Truncatella</taxon>
    </lineage>
</organism>
<dbReference type="GO" id="GO:0030466">
    <property type="term" value="P:silent mating-type cassette heterochromatin formation"/>
    <property type="evidence" value="ECO:0007669"/>
    <property type="project" value="TreeGrafter"/>
</dbReference>
<dbReference type="PANTHER" id="PTHR38046">
    <property type="entry name" value="CRYPTIC LOCI REGULATOR 2"/>
    <property type="match status" value="1"/>
</dbReference>
<dbReference type="GO" id="GO:0033553">
    <property type="term" value="C:rDNA heterochromatin"/>
    <property type="evidence" value="ECO:0007669"/>
    <property type="project" value="TreeGrafter"/>
</dbReference>
<dbReference type="EMBL" id="JAGPXC010000001">
    <property type="protein sequence ID" value="KAH6660444.1"/>
    <property type="molecule type" value="Genomic_DNA"/>
</dbReference>
<proteinExistence type="predicted"/>
<dbReference type="OrthoDB" id="2421327at2759"/>
<sequence length="670" mass="72751">MNTVTASGGQPNGSKLVFEIALDPSCSDGKQWAEEQCKGAERLDPDASEFEKRKYQEYLLKLGSLLRNEFMVPKDRAARGRNYILKQLPQHYHIRRKARSKVEKDKKEKYDFYIYGHPTSDRSGNPRSYASPNEFFHHLIWLIGGSGDTGNCACKLCNKSAKHEPESLKARITAASVTVLANTPSAAQTPPTAAPSGTSPALQATSMRRTTSTSSATARPTAVQKPSVQSLGAPTVSQPQAVQSLGAPAVSHTQAVQSLGAPTVPHTQAVQSLGAPAVPHTQAVQSLGAPAVPHTQAVQSLGAPAIAQTQAAAVAPHPAALAAAFPASFSSTAPSQTQAPALVDEPVIFREGEVVWYKHNNAWRIGVVLKLVTSDDTPQTQAKCLVKPLAHAALQIESVLKVETDLRPFLAFSVPPVNMKELQNVRMSQVDWARIQAQYAGADRQKQEIVGLEASKKAVVEIDKSYSTFNAFPLNPAEPTKQRVGGIFLGAERIAINEAVRIRLAPEEIDATWIKGLPIVMVARDIYITSDSLHFSGDIYRLEETANQQLPSEQGQLPAAMLQEQQFRNAVNKRPGSHFRWVLVQQNKDKPEAVIRGRFYESSKLMPILDRERFQAALSRGVVEDAGTYLNNRLDSAGNYIGRCKNRIEALSTSVPAGFSLSLGQGIVED</sequence>